<organism evidence="3 4">
    <name type="scientific">Raphanus sativus</name>
    <name type="common">Radish</name>
    <name type="synonym">Raphanus raphanistrum var. sativus</name>
    <dbReference type="NCBI Taxonomy" id="3726"/>
    <lineage>
        <taxon>Eukaryota</taxon>
        <taxon>Viridiplantae</taxon>
        <taxon>Streptophyta</taxon>
        <taxon>Embryophyta</taxon>
        <taxon>Tracheophyta</taxon>
        <taxon>Spermatophyta</taxon>
        <taxon>Magnoliopsida</taxon>
        <taxon>eudicotyledons</taxon>
        <taxon>Gunneridae</taxon>
        <taxon>Pentapetalae</taxon>
        <taxon>rosids</taxon>
        <taxon>malvids</taxon>
        <taxon>Brassicales</taxon>
        <taxon>Brassicaceae</taxon>
        <taxon>Brassiceae</taxon>
        <taxon>Raphanus</taxon>
    </lineage>
</organism>
<dbReference type="RefSeq" id="XP_056857890.1">
    <property type="nucleotide sequence ID" value="XM_057001910.1"/>
</dbReference>
<dbReference type="GO" id="GO:0004523">
    <property type="term" value="F:RNA-DNA hybrid ribonuclease activity"/>
    <property type="evidence" value="ECO:0007669"/>
    <property type="project" value="InterPro"/>
</dbReference>
<dbReference type="GO" id="GO:0003676">
    <property type="term" value="F:nucleic acid binding"/>
    <property type="evidence" value="ECO:0007669"/>
    <property type="project" value="InterPro"/>
</dbReference>
<dbReference type="Pfam" id="PF13966">
    <property type="entry name" value="zf-RVT"/>
    <property type="match status" value="1"/>
</dbReference>
<dbReference type="InterPro" id="IPR044730">
    <property type="entry name" value="RNase_H-like_dom_plant"/>
</dbReference>
<evidence type="ECO:0000259" key="1">
    <source>
        <dbReference type="Pfam" id="PF13456"/>
    </source>
</evidence>
<dbReference type="Gene3D" id="3.30.420.10">
    <property type="entry name" value="Ribonuclease H-like superfamily/Ribonuclease H"/>
    <property type="match status" value="1"/>
</dbReference>
<dbReference type="PANTHER" id="PTHR47074:SF49">
    <property type="entry name" value="POLYNUCLEOTIDYL TRANSFERASE, RIBONUCLEASE H-LIKE SUPERFAMILY PROTEIN"/>
    <property type="match status" value="1"/>
</dbReference>
<dbReference type="InterPro" id="IPR012337">
    <property type="entry name" value="RNaseH-like_sf"/>
</dbReference>
<accession>A0A6J0LN01</accession>
<dbReference type="OrthoDB" id="1112690at2759"/>
<evidence type="ECO:0000313" key="5">
    <source>
        <dbReference type="RefSeq" id="XP_056857890.1"/>
    </source>
</evidence>
<proteinExistence type="predicted"/>
<evidence type="ECO:0000313" key="4">
    <source>
        <dbReference type="RefSeq" id="XP_018461258.1"/>
    </source>
</evidence>
<keyword evidence="3" id="KW-1185">Reference proteome</keyword>
<dbReference type="InterPro" id="IPR002156">
    <property type="entry name" value="RNaseH_domain"/>
</dbReference>
<dbReference type="InterPro" id="IPR036397">
    <property type="entry name" value="RNaseH_sf"/>
</dbReference>
<feature type="domain" description="Reverse transcriptase zinc-binding" evidence="2">
    <location>
        <begin position="177"/>
        <end position="265"/>
    </location>
</feature>
<name>A0A6J0LN01_RAPSA</name>
<protein>
    <submittedName>
        <fullName evidence="4">Uncharacterized protein LOC108832260</fullName>
    </submittedName>
    <submittedName>
        <fullName evidence="5">Uncharacterized protein LOC130507194</fullName>
    </submittedName>
</protein>
<dbReference type="Proteomes" id="UP000504610">
    <property type="component" value="Unplaced"/>
</dbReference>
<dbReference type="KEGG" id="rsz:130507194"/>
<dbReference type="InterPro" id="IPR026960">
    <property type="entry name" value="RVT-Znf"/>
</dbReference>
<dbReference type="KEGG" id="rsz:108832260"/>
<reference evidence="4 5" key="1">
    <citation type="submission" date="2025-04" db="UniProtKB">
        <authorList>
            <consortium name="RefSeq"/>
        </authorList>
    </citation>
    <scope>IDENTIFICATION</scope>
    <source>
        <tissue evidence="4 5">Leaf</tissue>
    </source>
</reference>
<dbReference type="PANTHER" id="PTHR47074">
    <property type="entry name" value="BNAC02G40300D PROTEIN"/>
    <property type="match status" value="1"/>
</dbReference>
<dbReference type="GeneID" id="108832260"/>
<dbReference type="SUPFAM" id="SSF53098">
    <property type="entry name" value="Ribonuclease H-like"/>
    <property type="match status" value="1"/>
</dbReference>
<feature type="domain" description="RNase H type-1" evidence="1">
    <location>
        <begin position="377"/>
        <end position="497"/>
    </location>
</feature>
<dbReference type="InterPro" id="IPR052929">
    <property type="entry name" value="RNase_H-like_EbsB-rel"/>
</dbReference>
<dbReference type="AlphaFoldDB" id="A0A6J0LN01"/>
<dbReference type="CDD" id="cd06222">
    <property type="entry name" value="RNase_H_like"/>
    <property type="match status" value="1"/>
</dbReference>
<dbReference type="RefSeq" id="XP_018461258.1">
    <property type="nucleotide sequence ID" value="XM_018605756.1"/>
</dbReference>
<evidence type="ECO:0000259" key="2">
    <source>
        <dbReference type="Pfam" id="PF13966"/>
    </source>
</evidence>
<evidence type="ECO:0000313" key="3">
    <source>
        <dbReference type="Proteomes" id="UP000504610"/>
    </source>
</evidence>
<gene>
    <name evidence="4" type="primary">LOC108832260</name>
    <name evidence="5" type="synonym">LOC130507194</name>
</gene>
<dbReference type="Pfam" id="PF13456">
    <property type="entry name" value="RVT_3"/>
    <property type="match status" value="1"/>
</dbReference>
<sequence>MCWVSWEKLSVPKSAGGLGFRELAQFNDAMLAKISWRIIKSPNCLLAKILLGKYCHKSPFLEVEPVQRASHGWRGILVGRDLLQKGLGWALGSGVKVELWREAWLSTEKPLAPIGPPTRETQNWSVSSLIDPISKEWNVKAIRETLPQYEGAICKLIPSFFELDDERVWLLNASGVYTTKSGYAVAKLCTGNISDQSFSWKSCIWNVKTSPKIQHFLWKANSKALPVGSLIESRGISVSPECKRCGARETELHVLLQCPFAERVWELTPCLHKPTITGITSVSALLQHCCKLISLPPVGLGSTPLYPWLLWVLWTNRNKLVFDNKYYSEESTVLKAIQDARAWQAAQACLAKPILPQRVVHSPVVPCSNSYTWSVFSDAAWNSSTGQCGLGWRLCDATGRCSENSSSHRRDVPSALVAEALAVKAAVDAAATSFVRCLKVFSDSKALILLLNSQAQDVVLKGVLHDIRVLARSFESISFNFIPRLDNVAADALAKSALYSFHHSVSAV</sequence>